<keyword evidence="1" id="KW-1015">Disulfide bond</keyword>
<evidence type="ECO:0000256" key="2">
    <source>
        <dbReference type="SAM" id="MobiDB-lite"/>
    </source>
</evidence>
<feature type="region of interest" description="Disordered" evidence="2">
    <location>
        <begin position="1"/>
        <end position="24"/>
    </location>
</feature>
<proteinExistence type="predicted"/>
<feature type="domain" description="BRICHOS" evidence="3">
    <location>
        <begin position="308"/>
        <end position="400"/>
    </location>
</feature>
<dbReference type="SMART" id="SM01039">
    <property type="entry name" value="BRICHOS"/>
    <property type="match status" value="2"/>
</dbReference>
<evidence type="ECO:0000313" key="4">
    <source>
        <dbReference type="EMBL" id="CAH3040152.1"/>
    </source>
</evidence>
<dbReference type="InterPro" id="IPR007084">
    <property type="entry name" value="BRICHOS_dom"/>
</dbReference>
<dbReference type="InterPro" id="IPR051772">
    <property type="entry name" value="Gastrokine"/>
</dbReference>
<reference evidence="4 5" key="1">
    <citation type="submission" date="2022-05" db="EMBL/GenBank/DDBJ databases">
        <authorList>
            <consortium name="Genoscope - CEA"/>
            <person name="William W."/>
        </authorList>
    </citation>
    <scope>NUCLEOTIDE SEQUENCE [LARGE SCALE GENOMIC DNA]</scope>
</reference>
<dbReference type="Proteomes" id="UP001159428">
    <property type="component" value="Unassembled WGS sequence"/>
</dbReference>
<accession>A0AAU9VVC9</accession>
<evidence type="ECO:0000313" key="5">
    <source>
        <dbReference type="Proteomes" id="UP001159428"/>
    </source>
</evidence>
<dbReference type="PROSITE" id="PS50869">
    <property type="entry name" value="BRICHOS"/>
    <property type="match status" value="2"/>
</dbReference>
<organism evidence="4 5">
    <name type="scientific">Pocillopora meandrina</name>
    <dbReference type="NCBI Taxonomy" id="46732"/>
    <lineage>
        <taxon>Eukaryota</taxon>
        <taxon>Metazoa</taxon>
        <taxon>Cnidaria</taxon>
        <taxon>Anthozoa</taxon>
        <taxon>Hexacorallia</taxon>
        <taxon>Scleractinia</taxon>
        <taxon>Astrocoeniina</taxon>
        <taxon>Pocilloporidae</taxon>
        <taxon>Pocillopora</taxon>
    </lineage>
</organism>
<protein>
    <recommendedName>
        <fullName evidence="3">BRICHOS domain-containing protein</fullName>
    </recommendedName>
</protein>
<dbReference type="PANTHER" id="PTHR16483">
    <property type="entry name" value="GASTROKINE 1"/>
    <property type="match status" value="1"/>
</dbReference>
<dbReference type="Pfam" id="PF04089">
    <property type="entry name" value="BRICHOS"/>
    <property type="match status" value="2"/>
</dbReference>
<name>A0AAU9VVC9_9CNID</name>
<comment type="caution">
    <text evidence="4">The sequence shown here is derived from an EMBL/GenBank/DDBJ whole genome shotgun (WGS) entry which is preliminary data.</text>
</comment>
<dbReference type="AlphaFoldDB" id="A0AAU9VVC9"/>
<evidence type="ECO:0000256" key="1">
    <source>
        <dbReference type="ARBA" id="ARBA00023157"/>
    </source>
</evidence>
<sequence length="509" mass="58037">FTVKKITTTEREPRRNRRKGDNMLQQPTLIRDHLALILLLLCASTTLISTTDSTANKVVDYDVQFKESGTQYTEKIQVDTNKQTELFKVPAHNDVDGSNILHDFKANMSMLMLPDKKICYLLPLSRELPSPKRLENDLDHAEKNSSDETTTIDAKWAVDSEITNRSSLSEELKNFCPDYPIYRVHTMENASESEETEADGAKPRSRRWVYSPIYYSRVCPGGKGYLSYSDRSCCRRQPTLVSRHLAVVFLLLIATANLTSASPVRSIQSPSRKVVDYKVHINESGAQYDETIKVDTEKQTELFKVPAHNNVDQSNILYDFKANMSMLMLPGKKICYYMPLSAEIPTPTKLGRDLDQTKGMVDDRTKTIDSKWTVDNEITDRSVLSEELANFCSEYPIYQVKFLDDSETSTTIHTKGTKHRTRRSSEFPPIGVSVLCPGGKSIVTDGDVSWCSDIQGCWRQVYKVHSYSCFQTIRCFSWGCVYLHFTQEVYCLEYQCKEDTSHHIDNTTA</sequence>
<feature type="non-terminal residue" evidence="4">
    <location>
        <position position="1"/>
    </location>
</feature>
<keyword evidence="5" id="KW-1185">Reference proteome</keyword>
<dbReference type="EMBL" id="CALNXJ010000005">
    <property type="protein sequence ID" value="CAH3040152.1"/>
    <property type="molecule type" value="Genomic_DNA"/>
</dbReference>
<feature type="domain" description="BRICHOS" evidence="3">
    <location>
        <begin position="92"/>
        <end position="184"/>
    </location>
</feature>
<evidence type="ECO:0000259" key="3">
    <source>
        <dbReference type="PROSITE" id="PS50869"/>
    </source>
</evidence>
<gene>
    <name evidence="4" type="ORF">PMEA_00025766</name>
</gene>